<dbReference type="InterPro" id="IPR016924">
    <property type="entry name" value="UCP029543"/>
</dbReference>
<dbReference type="EMBL" id="JAJTWU010000003">
    <property type="protein sequence ID" value="MCE4554904.1"/>
    <property type="molecule type" value="Genomic_DNA"/>
</dbReference>
<feature type="transmembrane region" description="Helical" evidence="1">
    <location>
        <begin position="104"/>
        <end position="124"/>
    </location>
</feature>
<dbReference type="PIRSF" id="PIRSF029543">
    <property type="entry name" value="UCP029543"/>
    <property type="match status" value="1"/>
</dbReference>
<dbReference type="Proteomes" id="UP001200741">
    <property type="component" value="Unassembled WGS sequence"/>
</dbReference>
<keyword evidence="4" id="KW-1185">Reference proteome</keyword>
<reference evidence="3 4" key="1">
    <citation type="submission" date="2021-12" db="EMBL/GenBank/DDBJ databases">
        <title>Genome seq of P8.</title>
        <authorList>
            <person name="Seo T."/>
        </authorList>
    </citation>
    <scope>NUCLEOTIDE SEQUENCE [LARGE SCALE GENOMIC DNA]</scope>
    <source>
        <strain evidence="3 4">P8</strain>
    </source>
</reference>
<keyword evidence="1" id="KW-1133">Transmembrane helix</keyword>
<keyword evidence="2" id="KW-0732">Signal</keyword>
<keyword evidence="1" id="KW-0472">Membrane</keyword>
<evidence type="ECO:0000313" key="4">
    <source>
        <dbReference type="Proteomes" id="UP001200741"/>
    </source>
</evidence>
<evidence type="ECO:0000313" key="3">
    <source>
        <dbReference type="EMBL" id="MCE4554904.1"/>
    </source>
</evidence>
<keyword evidence="1" id="KW-0812">Transmembrane</keyword>
<proteinExistence type="predicted"/>
<dbReference type="Pfam" id="PF20332">
    <property type="entry name" value="DUF6627"/>
    <property type="match status" value="1"/>
</dbReference>
<dbReference type="RefSeq" id="WP_233371910.1">
    <property type="nucleotide sequence ID" value="NZ_JAJTWU010000003.1"/>
</dbReference>
<sequence>MNSPVRRAIASLVTASLVFSGMAQAAPTALISTEQAAAAQQPAERSEAHARLHAALDRADLAAMLQARGVSTDEMRARVDALTDAEAQQLAQQIDQAPVGASDVVGILFTIFIILLVTDILGLTKVFPFTRSVR</sequence>
<name>A0ABS8XQ73_9BURK</name>
<organism evidence="3 4">
    <name type="scientific">Pelomonas cellulosilytica</name>
    <dbReference type="NCBI Taxonomy" id="2906762"/>
    <lineage>
        <taxon>Bacteria</taxon>
        <taxon>Pseudomonadati</taxon>
        <taxon>Pseudomonadota</taxon>
        <taxon>Betaproteobacteria</taxon>
        <taxon>Burkholderiales</taxon>
        <taxon>Sphaerotilaceae</taxon>
        <taxon>Roseateles</taxon>
    </lineage>
</organism>
<dbReference type="InterPro" id="IPR046735">
    <property type="entry name" value="PA2779-like"/>
</dbReference>
<dbReference type="NCBIfam" id="NF033919">
    <property type="entry name" value="PA2779_fam"/>
    <property type="match status" value="1"/>
</dbReference>
<feature type="chain" id="PRO_5045955357" evidence="2">
    <location>
        <begin position="26"/>
        <end position="134"/>
    </location>
</feature>
<accession>A0ABS8XQ73</accession>
<protein>
    <submittedName>
        <fullName evidence="3">PA2779 family protein</fullName>
    </submittedName>
</protein>
<comment type="caution">
    <text evidence="3">The sequence shown here is derived from an EMBL/GenBank/DDBJ whole genome shotgun (WGS) entry which is preliminary data.</text>
</comment>
<gene>
    <name evidence="3" type="ORF">LXT13_10750</name>
</gene>
<evidence type="ECO:0000256" key="2">
    <source>
        <dbReference type="SAM" id="SignalP"/>
    </source>
</evidence>
<feature type="signal peptide" evidence="2">
    <location>
        <begin position="1"/>
        <end position="25"/>
    </location>
</feature>
<evidence type="ECO:0000256" key="1">
    <source>
        <dbReference type="SAM" id="Phobius"/>
    </source>
</evidence>